<dbReference type="GO" id="GO:0004673">
    <property type="term" value="F:protein histidine kinase activity"/>
    <property type="evidence" value="ECO:0007669"/>
    <property type="project" value="UniProtKB-EC"/>
</dbReference>
<dbReference type="SMART" id="SM00388">
    <property type="entry name" value="HisKA"/>
    <property type="match status" value="1"/>
</dbReference>
<dbReference type="SMART" id="SM00387">
    <property type="entry name" value="HATPase_c"/>
    <property type="match status" value="1"/>
</dbReference>
<gene>
    <name evidence="15" type="primary">creC</name>
    <name evidence="15" type="ORF">RQP53_22075</name>
</gene>
<evidence type="ECO:0000256" key="6">
    <source>
        <dbReference type="ARBA" id="ARBA00022679"/>
    </source>
</evidence>
<evidence type="ECO:0000256" key="1">
    <source>
        <dbReference type="ARBA" id="ARBA00000085"/>
    </source>
</evidence>
<dbReference type="PANTHER" id="PTHR45436">
    <property type="entry name" value="SENSOR HISTIDINE KINASE YKOH"/>
    <property type="match status" value="1"/>
</dbReference>
<sequence>MATRWNWTTIDMRLGLRLFFAFFLITGLTAFFVLRVFLGEVKPSVREVMEDLMVDTAHLVAEAAAQEMALLEPGQSLAEGHLAQQLSAYAKRSVDARIWGLRKQSLDLRIYLTDARGQVLLDSDPQSAVGQDYSQWRDVALALRGEYGARTSNAIDGDERSAVMYVAAPVRAPLSSPLAGRTLGVVTVAKPLASVQRFIDRAEQRILVAGLSLLLFSMAIGVAVTGWLVMSVRRLRNYAQQVQAGERQELPQVPGELGDLARAMEAMRLRLEGREHIEQTVRALTHELKSPLAAMRGAGELLQDELAPADRQRFAVQVVEQSERMRELIDRMLELSKLELQRGPAHPERLRLDVLFQAVLDQQADRITQRQLQLRFLKTEPLLVDADAEMLTLALSNLLSNALDFAPTGSVLELAIWREGSISCVSLRDHGPGVPDFAMQQLGRRFFSTARPDGGGKGSGLGLAIAMQVAALHGGGLQFEAAAPGLRVRFTLASPTS</sequence>
<dbReference type="Pfam" id="PF02518">
    <property type="entry name" value="HATPase_c"/>
    <property type="match status" value="1"/>
</dbReference>
<evidence type="ECO:0000313" key="15">
    <source>
        <dbReference type="EMBL" id="MDT9001981.1"/>
    </source>
</evidence>
<dbReference type="EC" id="2.7.13.3" evidence="3"/>
<organism evidence="15 16">
    <name type="scientific">Roseateles aquae</name>
    <dbReference type="NCBI Taxonomy" id="3077235"/>
    <lineage>
        <taxon>Bacteria</taxon>
        <taxon>Pseudomonadati</taxon>
        <taxon>Pseudomonadota</taxon>
        <taxon>Betaproteobacteria</taxon>
        <taxon>Burkholderiales</taxon>
        <taxon>Sphaerotilaceae</taxon>
        <taxon>Roseateles</taxon>
    </lineage>
</organism>
<keyword evidence="11 12" id="KW-0472">Membrane</keyword>
<feature type="domain" description="Histidine kinase" evidence="13">
    <location>
        <begin position="283"/>
        <end position="496"/>
    </location>
</feature>
<keyword evidence="10" id="KW-0902">Two-component regulatory system</keyword>
<keyword evidence="9 12" id="KW-1133">Transmembrane helix</keyword>
<dbReference type="SUPFAM" id="SSF47384">
    <property type="entry name" value="Homodimeric domain of signal transducing histidine kinase"/>
    <property type="match status" value="1"/>
</dbReference>
<dbReference type="Gene3D" id="3.30.450.20">
    <property type="entry name" value="PAS domain"/>
    <property type="match status" value="1"/>
</dbReference>
<dbReference type="InterPro" id="IPR003660">
    <property type="entry name" value="HAMP_dom"/>
</dbReference>
<comment type="catalytic activity">
    <reaction evidence="1">
        <text>ATP + protein L-histidine = ADP + protein N-phospho-L-histidine.</text>
        <dbReference type="EC" id="2.7.13.3"/>
    </reaction>
</comment>
<dbReference type="Gene3D" id="3.30.565.10">
    <property type="entry name" value="Histidine kinase-like ATPase, C-terminal domain"/>
    <property type="match status" value="1"/>
</dbReference>
<evidence type="ECO:0000256" key="12">
    <source>
        <dbReference type="SAM" id="Phobius"/>
    </source>
</evidence>
<dbReference type="EMBL" id="JAVXZY010000012">
    <property type="protein sequence ID" value="MDT9001981.1"/>
    <property type="molecule type" value="Genomic_DNA"/>
</dbReference>
<dbReference type="PRINTS" id="PR00344">
    <property type="entry name" value="BCTRLSENSOR"/>
</dbReference>
<dbReference type="CDD" id="cd00082">
    <property type="entry name" value="HisKA"/>
    <property type="match status" value="1"/>
</dbReference>
<evidence type="ECO:0000256" key="8">
    <source>
        <dbReference type="ARBA" id="ARBA00022777"/>
    </source>
</evidence>
<accession>A0ABU3PIX4</accession>
<keyword evidence="8 15" id="KW-0418">Kinase</keyword>
<evidence type="ECO:0000256" key="7">
    <source>
        <dbReference type="ARBA" id="ARBA00022692"/>
    </source>
</evidence>
<evidence type="ECO:0000256" key="11">
    <source>
        <dbReference type="ARBA" id="ARBA00023136"/>
    </source>
</evidence>
<dbReference type="InterPro" id="IPR005467">
    <property type="entry name" value="His_kinase_dom"/>
</dbReference>
<keyword evidence="7 12" id="KW-0812">Transmembrane</keyword>
<dbReference type="Proteomes" id="UP001246372">
    <property type="component" value="Unassembled WGS sequence"/>
</dbReference>
<keyword evidence="5" id="KW-0597">Phosphoprotein</keyword>
<dbReference type="PANTHER" id="PTHR45436:SF10">
    <property type="entry name" value="HISTIDINE KINASE"/>
    <property type="match status" value="1"/>
</dbReference>
<keyword evidence="4" id="KW-1003">Cell membrane</keyword>
<feature type="transmembrane region" description="Helical" evidence="12">
    <location>
        <begin position="206"/>
        <end position="230"/>
    </location>
</feature>
<comment type="subcellular location">
    <subcellularLocation>
        <location evidence="2">Cell membrane</location>
        <topology evidence="2">Multi-pass membrane protein</topology>
    </subcellularLocation>
</comment>
<evidence type="ECO:0000313" key="16">
    <source>
        <dbReference type="Proteomes" id="UP001246372"/>
    </source>
</evidence>
<proteinExistence type="predicted"/>
<reference evidence="15" key="1">
    <citation type="submission" date="2023-09" db="EMBL/GenBank/DDBJ databases">
        <title>Paucibacter sp. APW11 Genome sequencing and assembly.</title>
        <authorList>
            <person name="Kim I."/>
        </authorList>
    </citation>
    <scope>NUCLEOTIDE SEQUENCE</scope>
    <source>
        <strain evidence="15">APW11</strain>
    </source>
</reference>
<protein>
    <recommendedName>
        <fullName evidence="3">histidine kinase</fullName>
        <ecNumber evidence="3">2.7.13.3</ecNumber>
    </recommendedName>
</protein>
<feature type="domain" description="HAMP" evidence="14">
    <location>
        <begin position="226"/>
        <end position="276"/>
    </location>
</feature>
<evidence type="ECO:0000256" key="5">
    <source>
        <dbReference type="ARBA" id="ARBA00022553"/>
    </source>
</evidence>
<dbReference type="PROSITE" id="PS50885">
    <property type="entry name" value="HAMP"/>
    <property type="match status" value="1"/>
</dbReference>
<dbReference type="PROSITE" id="PS50109">
    <property type="entry name" value="HIS_KIN"/>
    <property type="match status" value="1"/>
</dbReference>
<feature type="transmembrane region" description="Helical" evidence="12">
    <location>
        <begin position="14"/>
        <end position="38"/>
    </location>
</feature>
<dbReference type="SUPFAM" id="SSF55874">
    <property type="entry name" value="ATPase domain of HSP90 chaperone/DNA topoisomerase II/histidine kinase"/>
    <property type="match status" value="1"/>
</dbReference>
<dbReference type="SMART" id="SM00304">
    <property type="entry name" value="HAMP"/>
    <property type="match status" value="1"/>
</dbReference>
<evidence type="ECO:0000256" key="10">
    <source>
        <dbReference type="ARBA" id="ARBA00023012"/>
    </source>
</evidence>
<name>A0ABU3PIX4_9BURK</name>
<dbReference type="Gene3D" id="1.10.287.130">
    <property type="match status" value="1"/>
</dbReference>
<evidence type="ECO:0000256" key="9">
    <source>
        <dbReference type="ARBA" id="ARBA00022989"/>
    </source>
</evidence>
<dbReference type="InterPro" id="IPR003661">
    <property type="entry name" value="HisK_dim/P_dom"/>
</dbReference>
<evidence type="ECO:0000259" key="14">
    <source>
        <dbReference type="PROSITE" id="PS50885"/>
    </source>
</evidence>
<evidence type="ECO:0000259" key="13">
    <source>
        <dbReference type="PROSITE" id="PS50109"/>
    </source>
</evidence>
<dbReference type="InterPro" id="IPR036890">
    <property type="entry name" value="HATPase_C_sf"/>
</dbReference>
<dbReference type="Gene3D" id="6.10.340.10">
    <property type="match status" value="1"/>
</dbReference>
<dbReference type="InterPro" id="IPR050428">
    <property type="entry name" value="TCS_sensor_his_kinase"/>
</dbReference>
<dbReference type="InterPro" id="IPR036097">
    <property type="entry name" value="HisK_dim/P_sf"/>
</dbReference>
<keyword evidence="16" id="KW-1185">Reference proteome</keyword>
<dbReference type="SUPFAM" id="SSF103190">
    <property type="entry name" value="Sensory domain-like"/>
    <property type="match status" value="1"/>
</dbReference>
<comment type="caution">
    <text evidence="15">The sequence shown here is derived from an EMBL/GenBank/DDBJ whole genome shotgun (WGS) entry which is preliminary data.</text>
</comment>
<keyword evidence="6 15" id="KW-0808">Transferase</keyword>
<dbReference type="InterPro" id="IPR029151">
    <property type="entry name" value="Sensor-like_sf"/>
</dbReference>
<evidence type="ECO:0000256" key="4">
    <source>
        <dbReference type="ARBA" id="ARBA00022475"/>
    </source>
</evidence>
<evidence type="ECO:0000256" key="3">
    <source>
        <dbReference type="ARBA" id="ARBA00012438"/>
    </source>
</evidence>
<dbReference type="Pfam" id="PF00512">
    <property type="entry name" value="HisKA"/>
    <property type="match status" value="1"/>
</dbReference>
<dbReference type="InterPro" id="IPR004358">
    <property type="entry name" value="Sig_transdc_His_kin-like_C"/>
</dbReference>
<dbReference type="InterPro" id="IPR003594">
    <property type="entry name" value="HATPase_dom"/>
</dbReference>
<dbReference type="NCBIfam" id="NF008312">
    <property type="entry name" value="PRK11100.1"/>
    <property type="match status" value="1"/>
</dbReference>
<dbReference type="Pfam" id="PF00672">
    <property type="entry name" value="HAMP"/>
    <property type="match status" value="1"/>
</dbReference>
<evidence type="ECO:0000256" key="2">
    <source>
        <dbReference type="ARBA" id="ARBA00004651"/>
    </source>
</evidence>